<dbReference type="Proteomes" id="UP001432322">
    <property type="component" value="Unassembled WGS sequence"/>
</dbReference>
<reference evidence="1" key="1">
    <citation type="submission" date="2023-10" db="EMBL/GenBank/DDBJ databases">
        <title>Genome assembly of Pristionchus species.</title>
        <authorList>
            <person name="Yoshida K."/>
            <person name="Sommer R.J."/>
        </authorList>
    </citation>
    <scope>NUCLEOTIDE SEQUENCE</scope>
    <source>
        <strain evidence="1">RS5133</strain>
    </source>
</reference>
<sequence length="80" mass="9517">ISQSSRSCWHFFFSTAPSLNPKDRWIRYGDYCVRPYHYSGAETFVRMVKGWERAGEIVIRKEQDETPMNFREDLTLLTHA</sequence>
<accession>A0AAV5VVU1</accession>
<feature type="non-terminal residue" evidence="1">
    <location>
        <position position="80"/>
    </location>
</feature>
<organism evidence="1 2">
    <name type="scientific">Pristionchus fissidentatus</name>
    <dbReference type="NCBI Taxonomy" id="1538716"/>
    <lineage>
        <taxon>Eukaryota</taxon>
        <taxon>Metazoa</taxon>
        <taxon>Ecdysozoa</taxon>
        <taxon>Nematoda</taxon>
        <taxon>Chromadorea</taxon>
        <taxon>Rhabditida</taxon>
        <taxon>Rhabditina</taxon>
        <taxon>Diplogasteromorpha</taxon>
        <taxon>Diplogasteroidea</taxon>
        <taxon>Neodiplogasteridae</taxon>
        <taxon>Pristionchus</taxon>
    </lineage>
</organism>
<evidence type="ECO:0000313" key="2">
    <source>
        <dbReference type="Proteomes" id="UP001432322"/>
    </source>
</evidence>
<comment type="caution">
    <text evidence="1">The sequence shown here is derived from an EMBL/GenBank/DDBJ whole genome shotgun (WGS) entry which is preliminary data.</text>
</comment>
<evidence type="ECO:0000313" key="1">
    <source>
        <dbReference type="EMBL" id="GMT21879.1"/>
    </source>
</evidence>
<gene>
    <name evidence="1" type="ORF">PFISCL1PPCAC_13176</name>
</gene>
<dbReference type="AlphaFoldDB" id="A0AAV5VVU1"/>
<name>A0AAV5VVU1_9BILA</name>
<feature type="non-terminal residue" evidence="1">
    <location>
        <position position="1"/>
    </location>
</feature>
<evidence type="ECO:0008006" key="3">
    <source>
        <dbReference type="Google" id="ProtNLM"/>
    </source>
</evidence>
<dbReference type="EMBL" id="BTSY01000004">
    <property type="protein sequence ID" value="GMT21879.1"/>
    <property type="molecule type" value="Genomic_DNA"/>
</dbReference>
<protein>
    <recommendedName>
        <fullName evidence="3">Ribosomal protein</fullName>
    </recommendedName>
</protein>
<proteinExistence type="predicted"/>
<keyword evidence="2" id="KW-1185">Reference proteome</keyword>